<proteinExistence type="predicted"/>
<accession>A0AAD5VHV4</accession>
<dbReference type="Proteomes" id="UP001213000">
    <property type="component" value="Unassembled WGS sequence"/>
</dbReference>
<dbReference type="EMBL" id="JANIEX010001589">
    <property type="protein sequence ID" value="KAJ3556328.1"/>
    <property type="molecule type" value="Genomic_DNA"/>
</dbReference>
<dbReference type="AlphaFoldDB" id="A0AAD5VHV4"/>
<keyword evidence="2" id="KW-1185">Reference proteome</keyword>
<gene>
    <name evidence="1" type="ORF">NP233_g12002</name>
</gene>
<protein>
    <submittedName>
        <fullName evidence="1">Uncharacterized protein</fullName>
    </submittedName>
</protein>
<organism evidence="1 2">
    <name type="scientific">Leucocoprinus birnbaumii</name>
    <dbReference type="NCBI Taxonomy" id="56174"/>
    <lineage>
        <taxon>Eukaryota</taxon>
        <taxon>Fungi</taxon>
        <taxon>Dikarya</taxon>
        <taxon>Basidiomycota</taxon>
        <taxon>Agaricomycotina</taxon>
        <taxon>Agaricomycetes</taxon>
        <taxon>Agaricomycetidae</taxon>
        <taxon>Agaricales</taxon>
        <taxon>Agaricineae</taxon>
        <taxon>Agaricaceae</taxon>
        <taxon>Leucocoprinus</taxon>
    </lineage>
</organism>
<evidence type="ECO:0000313" key="2">
    <source>
        <dbReference type="Proteomes" id="UP001213000"/>
    </source>
</evidence>
<comment type="caution">
    <text evidence="1">The sequence shown here is derived from an EMBL/GenBank/DDBJ whole genome shotgun (WGS) entry which is preliminary data.</text>
</comment>
<sequence length="277" mass="30217">MVLCRPLSILSDAQVTLTRRLLYKVSLNSFVSSNSFISPSSHGDSSFPLIELTTETDDRVPSGTVTDWPMIDVSQLQRNLYTKIYTDKGVQTEAQGLSVPSPVPKGQGTLSRPSSVLVTILVAVFSTAAITLVSPDLQQQAFLLVNHSALAFELRGTQSVISETNLHISDNQAMAQPGVTLLSSVKLNRLDSELSEAVDVFLADVRLLEAHLIFVRGLLRAEALIHRSAKTHAGTLFQGHIDQAIDHVAALGRCTLTSVVGLTRVFILMERLLRFQE</sequence>
<evidence type="ECO:0000313" key="1">
    <source>
        <dbReference type="EMBL" id="KAJ3556328.1"/>
    </source>
</evidence>
<reference evidence="1" key="1">
    <citation type="submission" date="2022-07" db="EMBL/GenBank/DDBJ databases">
        <title>Genome Sequence of Leucocoprinus birnbaumii.</title>
        <authorList>
            <person name="Buettner E."/>
        </authorList>
    </citation>
    <scope>NUCLEOTIDE SEQUENCE</scope>
    <source>
        <strain evidence="1">VT141</strain>
    </source>
</reference>
<name>A0AAD5VHV4_9AGAR</name>